<proteinExistence type="predicted"/>
<dbReference type="AlphaFoldDB" id="A0AAV9RZS5"/>
<sequence>MQDLKKPDSFGDLDRTVEFRPTFLLLCVMCPFSSYTDEKADLATTRRHCTPADCASSPLLCWLKERG</sequence>
<name>A0AAV9RZS5_9TELE</name>
<gene>
    <name evidence="1" type="ORF">CRENBAI_003163</name>
</gene>
<evidence type="ECO:0000313" key="1">
    <source>
        <dbReference type="EMBL" id="KAK5614328.1"/>
    </source>
</evidence>
<reference evidence="1 2" key="1">
    <citation type="submission" date="2021-06" db="EMBL/GenBank/DDBJ databases">
        <authorList>
            <person name="Palmer J.M."/>
        </authorList>
    </citation>
    <scope>NUCLEOTIDE SEQUENCE [LARGE SCALE GENOMIC DNA]</scope>
    <source>
        <strain evidence="1 2">MEX-2019</strain>
        <tissue evidence="1">Muscle</tissue>
    </source>
</reference>
<dbReference type="EMBL" id="JAHHUM010001165">
    <property type="protein sequence ID" value="KAK5614328.1"/>
    <property type="molecule type" value="Genomic_DNA"/>
</dbReference>
<dbReference type="Proteomes" id="UP001311232">
    <property type="component" value="Unassembled WGS sequence"/>
</dbReference>
<organism evidence="1 2">
    <name type="scientific">Crenichthys baileyi</name>
    <name type="common">White River springfish</name>
    <dbReference type="NCBI Taxonomy" id="28760"/>
    <lineage>
        <taxon>Eukaryota</taxon>
        <taxon>Metazoa</taxon>
        <taxon>Chordata</taxon>
        <taxon>Craniata</taxon>
        <taxon>Vertebrata</taxon>
        <taxon>Euteleostomi</taxon>
        <taxon>Actinopterygii</taxon>
        <taxon>Neopterygii</taxon>
        <taxon>Teleostei</taxon>
        <taxon>Neoteleostei</taxon>
        <taxon>Acanthomorphata</taxon>
        <taxon>Ovalentaria</taxon>
        <taxon>Atherinomorphae</taxon>
        <taxon>Cyprinodontiformes</taxon>
        <taxon>Goodeidae</taxon>
        <taxon>Crenichthys</taxon>
    </lineage>
</organism>
<accession>A0AAV9RZS5</accession>
<protein>
    <submittedName>
        <fullName evidence="1">Uncharacterized protein</fullName>
    </submittedName>
</protein>
<evidence type="ECO:0000313" key="2">
    <source>
        <dbReference type="Proteomes" id="UP001311232"/>
    </source>
</evidence>
<comment type="caution">
    <text evidence="1">The sequence shown here is derived from an EMBL/GenBank/DDBJ whole genome shotgun (WGS) entry which is preliminary data.</text>
</comment>
<keyword evidence="2" id="KW-1185">Reference proteome</keyword>